<dbReference type="NCBIfam" id="TIGR00229">
    <property type="entry name" value="sensory_box"/>
    <property type="match status" value="1"/>
</dbReference>
<comment type="caution">
    <text evidence="6">The sequence shown here is derived from an EMBL/GenBank/DDBJ whole genome shotgun (WGS) entry which is preliminary data.</text>
</comment>
<dbReference type="SUPFAM" id="SSF55073">
    <property type="entry name" value="Nucleotide cyclase"/>
    <property type="match status" value="1"/>
</dbReference>
<dbReference type="InterPro" id="IPR043128">
    <property type="entry name" value="Rev_trsase/Diguanyl_cyclase"/>
</dbReference>
<dbReference type="NCBIfam" id="TIGR00254">
    <property type="entry name" value="GGDEF"/>
    <property type="match status" value="1"/>
</dbReference>
<organism evidence="6 7">
    <name type="scientific">Actinoplanes lutulentus</name>
    <dbReference type="NCBI Taxonomy" id="1287878"/>
    <lineage>
        <taxon>Bacteria</taxon>
        <taxon>Bacillati</taxon>
        <taxon>Actinomycetota</taxon>
        <taxon>Actinomycetes</taxon>
        <taxon>Micromonosporales</taxon>
        <taxon>Micromonosporaceae</taxon>
        <taxon>Actinoplanes</taxon>
    </lineage>
</organism>
<dbReference type="Proteomes" id="UP000249341">
    <property type="component" value="Unassembled WGS sequence"/>
</dbReference>
<dbReference type="AlphaFoldDB" id="A0A327ZI73"/>
<feature type="transmembrane region" description="Helical" evidence="2">
    <location>
        <begin position="198"/>
        <end position="218"/>
    </location>
</feature>
<dbReference type="InterPro" id="IPR035965">
    <property type="entry name" value="PAS-like_dom_sf"/>
</dbReference>
<dbReference type="PANTHER" id="PTHR44757">
    <property type="entry name" value="DIGUANYLATE CYCLASE DGCP"/>
    <property type="match status" value="1"/>
</dbReference>
<protein>
    <submittedName>
        <fullName evidence="6">PAS domain S-box-containing protein/diguanylate cyclase (GGDEF)-like protein</fullName>
    </submittedName>
</protein>
<feature type="transmembrane region" description="Helical" evidence="2">
    <location>
        <begin position="289"/>
        <end position="307"/>
    </location>
</feature>
<feature type="transmembrane region" description="Helical" evidence="2">
    <location>
        <begin position="67"/>
        <end position="91"/>
    </location>
</feature>
<evidence type="ECO:0000259" key="3">
    <source>
        <dbReference type="PROSITE" id="PS50112"/>
    </source>
</evidence>
<dbReference type="OrthoDB" id="8526884at2"/>
<dbReference type="RefSeq" id="WP_146616739.1">
    <property type="nucleotide sequence ID" value="NZ_JACHWI010000009.1"/>
</dbReference>
<dbReference type="Gene3D" id="3.30.450.20">
    <property type="entry name" value="PAS domain"/>
    <property type="match status" value="1"/>
</dbReference>
<reference evidence="6 7" key="1">
    <citation type="submission" date="2018-06" db="EMBL/GenBank/DDBJ databases">
        <title>Genomic Encyclopedia of Type Strains, Phase III (KMG-III): the genomes of soil and plant-associated and newly described type strains.</title>
        <authorList>
            <person name="Whitman W."/>
        </authorList>
    </citation>
    <scope>NUCLEOTIDE SEQUENCE [LARGE SCALE GENOMIC DNA]</scope>
    <source>
        <strain evidence="6 7">CGMCC 4.7090</strain>
    </source>
</reference>
<dbReference type="PROSITE" id="PS50887">
    <property type="entry name" value="GGDEF"/>
    <property type="match status" value="1"/>
</dbReference>
<dbReference type="SMART" id="SM00267">
    <property type="entry name" value="GGDEF"/>
    <property type="match status" value="1"/>
</dbReference>
<dbReference type="CDD" id="cd00130">
    <property type="entry name" value="PAS"/>
    <property type="match status" value="1"/>
</dbReference>
<feature type="domain" description="GGDEF" evidence="5">
    <location>
        <begin position="477"/>
        <end position="608"/>
    </location>
</feature>
<feature type="transmembrane region" description="Helical" evidence="2">
    <location>
        <begin position="97"/>
        <end position="118"/>
    </location>
</feature>
<gene>
    <name evidence="6" type="ORF">B0I29_103155</name>
</gene>
<dbReference type="Pfam" id="PF00989">
    <property type="entry name" value="PAS"/>
    <property type="match status" value="1"/>
</dbReference>
<feature type="transmembrane region" description="Helical" evidence="2">
    <location>
        <begin position="130"/>
        <end position="153"/>
    </location>
</feature>
<dbReference type="SMART" id="SM00091">
    <property type="entry name" value="PAS"/>
    <property type="match status" value="1"/>
</dbReference>
<keyword evidence="2" id="KW-0472">Membrane</keyword>
<feature type="transmembrane region" description="Helical" evidence="2">
    <location>
        <begin position="265"/>
        <end position="283"/>
    </location>
</feature>
<keyword evidence="2" id="KW-0812">Transmembrane</keyword>
<evidence type="ECO:0000256" key="1">
    <source>
        <dbReference type="SAM" id="MobiDB-lite"/>
    </source>
</evidence>
<evidence type="ECO:0000313" key="7">
    <source>
        <dbReference type="Proteomes" id="UP000249341"/>
    </source>
</evidence>
<dbReference type="InterPro" id="IPR029787">
    <property type="entry name" value="Nucleotide_cyclase"/>
</dbReference>
<dbReference type="CDD" id="cd01949">
    <property type="entry name" value="GGDEF"/>
    <property type="match status" value="1"/>
</dbReference>
<dbReference type="InterPro" id="IPR013767">
    <property type="entry name" value="PAS_fold"/>
</dbReference>
<dbReference type="Pfam" id="PF00990">
    <property type="entry name" value="GGDEF"/>
    <property type="match status" value="1"/>
</dbReference>
<name>A0A327ZI73_9ACTN</name>
<keyword evidence="7" id="KW-1185">Reference proteome</keyword>
<sequence length="620" mass="66232">MQMRAAVRDPVLLALLTTGLLLAPWFLAGPGGTTMPWVIQAALDVLMAYIAWRLARHPEMPAAGRRFWQVVMIACASCAIGDTYQCLMVLANPGTTRISLVQTTFVVAGMATVVVATLRHPLGGAGRQRLRLWFDTATVLTGVAVFLWYFLLAEEIGGRHDSDRWAASATAVVMLLIAFGVLKLILSGTAPFTRVSGSAAALGVAGTALAAPITTGLVGDPGLGLMTVVQLLPCVLTTAALRLQQLQAGLLAPRLPGPLGPRSSRLPYLAVVATQLLLVWSLREKTIDSRLWGVAIGVVVITALVLGRQLVAFRDNERLLGELDEQRERFRALVQNTSDLTLVVDPLGKIDYASPAAERVLGLTPEQLLETNLYDRTHPDDLSAVNELSEQLAARPGHGVTTQLRWRHADGTHRWLDVVSTDLRNNPSVGGVVLNARDATETRALHDELRRQASHDALTGLANRVLLHRRLQESAAVTVSMLLIDLDGFKQVNDLHGHHAGDVVLQTVAERLTGMLGAGELAARLGGDEFAVLLPGTAEAEATNLAEQIAAVVAEPMMVAGQWLSVGASVGVATGTPGEGDGLLREADALMYERKKARKAGGTALTDDPSGLATTHHQRR</sequence>
<dbReference type="PANTHER" id="PTHR44757:SF2">
    <property type="entry name" value="BIOFILM ARCHITECTURE MAINTENANCE PROTEIN MBAA"/>
    <property type="match status" value="1"/>
</dbReference>
<feature type="region of interest" description="Disordered" evidence="1">
    <location>
        <begin position="598"/>
        <end position="620"/>
    </location>
</feature>
<feature type="transmembrane region" description="Helical" evidence="2">
    <location>
        <begin position="38"/>
        <end position="55"/>
    </location>
</feature>
<dbReference type="PROSITE" id="PS50113">
    <property type="entry name" value="PAC"/>
    <property type="match status" value="1"/>
</dbReference>
<feature type="domain" description="PAC" evidence="4">
    <location>
        <begin position="400"/>
        <end position="451"/>
    </location>
</feature>
<accession>A0A327ZI73</accession>
<feature type="transmembrane region" description="Helical" evidence="2">
    <location>
        <begin position="165"/>
        <end position="186"/>
    </location>
</feature>
<keyword evidence="2" id="KW-1133">Transmembrane helix</keyword>
<dbReference type="InterPro" id="IPR052155">
    <property type="entry name" value="Biofilm_reg_signaling"/>
</dbReference>
<dbReference type="InterPro" id="IPR000014">
    <property type="entry name" value="PAS"/>
</dbReference>
<proteinExistence type="predicted"/>
<dbReference type="Gene3D" id="3.30.70.270">
    <property type="match status" value="1"/>
</dbReference>
<evidence type="ECO:0000313" key="6">
    <source>
        <dbReference type="EMBL" id="RAK40129.1"/>
    </source>
</evidence>
<dbReference type="SUPFAM" id="SSF55785">
    <property type="entry name" value="PYP-like sensor domain (PAS domain)"/>
    <property type="match status" value="1"/>
</dbReference>
<evidence type="ECO:0000259" key="4">
    <source>
        <dbReference type="PROSITE" id="PS50113"/>
    </source>
</evidence>
<dbReference type="InterPro" id="IPR000160">
    <property type="entry name" value="GGDEF_dom"/>
</dbReference>
<feature type="domain" description="PAS" evidence="3">
    <location>
        <begin position="326"/>
        <end position="396"/>
    </location>
</feature>
<dbReference type="InterPro" id="IPR000700">
    <property type="entry name" value="PAS-assoc_C"/>
</dbReference>
<dbReference type="PROSITE" id="PS50112">
    <property type="entry name" value="PAS"/>
    <property type="match status" value="1"/>
</dbReference>
<dbReference type="GO" id="GO:0006355">
    <property type="term" value="P:regulation of DNA-templated transcription"/>
    <property type="evidence" value="ECO:0007669"/>
    <property type="project" value="InterPro"/>
</dbReference>
<evidence type="ECO:0000256" key="2">
    <source>
        <dbReference type="SAM" id="Phobius"/>
    </source>
</evidence>
<dbReference type="EMBL" id="QLMJ01000003">
    <property type="protein sequence ID" value="RAK40129.1"/>
    <property type="molecule type" value="Genomic_DNA"/>
</dbReference>
<evidence type="ECO:0000259" key="5">
    <source>
        <dbReference type="PROSITE" id="PS50887"/>
    </source>
</evidence>